<feature type="transmembrane region" description="Helical" evidence="2">
    <location>
        <begin position="273"/>
        <end position="292"/>
    </location>
</feature>
<feature type="transmembrane region" description="Helical" evidence="2">
    <location>
        <begin position="149"/>
        <end position="170"/>
    </location>
</feature>
<sequence length="389" mass="43423">MFTLWLLIIFELGSLILLPGFAPRNYVNSVLQNSYINVVSGNFGSQITVPSLFALGMGPYMTALIIWQTIASISEKTTQRLSQKAVGTIQKLLTLIFAILQAVMTAFLFLKYKPDYFGYSEALFYLFILMILVAGAMLIVWMADLNAKFGIGGTSIFIIPGLIKSLPNVLNSGRTEPLHFSILGWLIVLLIVLAFVYISVFMNNSETRIEIQRININNRLTNSYIPIKVLVSGAMPFMFALSLFSIPSILFAQSNLETSFLTTLFSFHNWQGIFTYGVIIVILGYGFAFVNFQPSNIAKSLKKSGDYIMDVTPGITTEKYLTNKLFIMAFLGNVFMLAVALIPLIIGLFYGPATNFSFLFGSILILVTMLDGIFQEIKALLIKNQYQIF</sequence>
<dbReference type="InterPro" id="IPR023201">
    <property type="entry name" value="SecY_dom_sf"/>
</dbReference>
<proteinExistence type="inferred from homology"/>
<feature type="transmembrane region" description="Helical" evidence="2">
    <location>
        <begin position="122"/>
        <end position="142"/>
    </location>
</feature>
<protein>
    <submittedName>
        <fullName evidence="3">Accessory Sec system protein translocase subunit SecY2</fullName>
    </submittedName>
</protein>
<keyword evidence="2" id="KW-0812">Transmembrane</keyword>
<dbReference type="PIRSF" id="PIRSF004557">
    <property type="entry name" value="SecY"/>
    <property type="match status" value="1"/>
</dbReference>
<dbReference type="PRINTS" id="PR00303">
    <property type="entry name" value="SECYTRNLCASE"/>
</dbReference>
<feature type="transmembrane region" description="Helical" evidence="2">
    <location>
        <begin position="325"/>
        <end position="350"/>
    </location>
</feature>
<keyword evidence="2" id="KW-0472">Membrane</keyword>
<reference evidence="3" key="1">
    <citation type="submission" date="2022-05" db="EMBL/GenBank/DDBJ databases">
        <authorList>
            <person name="Oliphant S.A."/>
            <person name="Watson-Haigh N.S."/>
            <person name="Sumby K.M."/>
            <person name="Gardner J.M."/>
            <person name="Jiranek V."/>
        </authorList>
    </citation>
    <scope>NUCLEOTIDE SEQUENCE</scope>
    <source>
        <strain evidence="3">KI4_A6</strain>
    </source>
</reference>
<feature type="transmembrane region" description="Helical" evidence="2">
    <location>
        <begin position="182"/>
        <end position="204"/>
    </location>
</feature>
<keyword evidence="2" id="KW-1133">Transmembrane helix</keyword>
<keyword evidence="4" id="KW-1185">Reference proteome</keyword>
<dbReference type="Gene3D" id="1.10.3370.10">
    <property type="entry name" value="SecY subunit domain"/>
    <property type="match status" value="1"/>
</dbReference>
<feature type="transmembrane region" description="Helical" evidence="2">
    <location>
        <begin position="92"/>
        <end position="110"/>
    </location>
</feature>
<comment type="similarity">
    <text evidence="1">Belongs to the SecY/SEC61-alpha family.</text>
</comment>
<dbReference type="SUPFAM" id="SSF103491">
    <property type="entry name" value="Preprotein translocase SecY subunit"/>
    <property type="match status" value="1"/>
</dbReference>
<dbReference type="InterPro" id="IPR002208">
    <property type="entry name" value="SecY/SEC61-alpha"/>
</dbReference>
<accession>A0ABY5BXY2</accession>
<evidence type="ECO:0000256" key="2">
    <source>
        <dbReference type="SAM" id="Phobius"/>
    </source>
</evidence>
<organism evidence="3 4">
    <name type="scientific">Fructilactobacillus carniphilus</name>
    <dbReference type="NCBI Taxonomy" id="2940297"/>
    <lineage>
        <taxon>Bacteria</taxon>
        <taxon>Bacillati</taxon>
        <taxon>Bacillota</taxon>
        <taxon>Bacilli</taxon>
        <taxon>Lactobacillales</taxon>
        <taxon>Lactobacillaceae</taxon>
        <taxon>Fructilactobacillus</taxon>
    </lineage>
</organism>
<dbReference type="EMBL" id="CP097121">
    <property type="protein sequence ID" value="USS91371.1"/>
    <property type="molecule type" value="Genomic_DNA"/>
</dbReference>
<feature type="transmembrane region" description="Helical" evidence="2">
    <location>
        <begin position="356"/>
        <end position="374"/>
    </location>
</feature>
<feature type="transmembrane region" description="Helical" evidence="2">
    <location>
        <begin position="47"/>
        <end position="71"/>
    </location>
</feature>
<dbReference type="Proteomes" id="UP001056164">
    <property type="component" value="Chromosome"/>
</dbReference>
<dbReference type="PANTHER" id="PTHR10906">
    <property type="entry name" value="SECY/SEC61-ALPHA FAMILY MEMBER"/>
    <property type="match status" value="1"/>
</dbReference>
<feature type="transmembrane region" description="Helical" evidence="2">
    <location>
        <begin position="225"/>
        <end position="253"/>
    </location>
</feature>
<evidence type="ECO:0000313" key="4">
    <source>
        <dbReference type="Proteomes" id="UP001056164"/>
    </source>
</evidence>
<evidence type="ECO:0000256" key="1">
    <source>
        <dbReference type="RuleBase" id="RU004349"/>
    </source>
</evidence>
<name>A0ABY5BXY2_9LACO</name>
<gene>
    <name evidence="3" type="ORF">M3M37_04015</name>
</gene>
<dbReference type="Pfam" id="PF00344">
    <property type="entry name" value="SecY"/>
    <property type="match status" value="1"/>
</dbReference>
<evidence type="ECO:0000313" key="3">
    <source>
        <dbReference type="EMBL" id="USS91371.1"/>
    </source>
</evidence>